<dbReference type="HOGENOM" id="CLU_2406176_0_0_2"/>
<organism evidence="2 3">
    <name type="scientific">Aciduliprofundum boonei (strain DSM 19572 / T469)</name>
    <dbReference type="NCBI Taxonomy" id="439481"/>
    <lineage>
        <taxon>Archaea</taxon>
        <taxon>Methanobacteriati</taxon>
        <taxon>Thermoplasmatota</taxon>
        <taxon>DHVE2 group</taxon>
        <taxon>Candidatus Aciduliprofundum</taxon>
    </lineage>
</organism>
<gene>
    <name evidence="2" type="ordered locus">Aboo_0557</name>
</gene>
<keyword evidence="3" id="KW-1185">Reference proteome</keyword>
<dbReference type="AlphaFoldDB" id="D3TCT3"/>
<dbReference type="OrthoDB" id="361547at2157"/>
<evidence type="ECO:0000313" key="3">
    <source>
        <dbReference type="Proteomes" id="UP000001400"/>
    </source>
</evidence>
<name>D3TCT3_ACIB4</name>
<dbReference type="KEGG" id="abi:Aboo_0557"/>
<sequence length="93" mass="11208">MREIKDKENVLKNIVESMKLDLYVESKIPEMHVCFFCGRIGYKNLPMKKIGNKWICIDCLRELKEALDSLEEWEQEISLREEIKKQIEKEFKD</sequence>
<reference evidence="2" key="1">
    <citation type="submission" date="2010-02" db="EMBL/GenBank/DDBJ databases">
        <title>Complete sequence of Aciduliprofundum boonei T469.</title>
        <authorList>
            <consortium name="US DOE Joint Genome Institute"/>
            <person name="Lucas S."/>
            <person name="Copeland A."/>
            <person name="Lapidus A."/>
            <person name="Cheng J.-F."/>
            <person name="Bruce D."/>
            <person name="Goodwin L."/>
            <person name="Pitluck S."/>
            <person name="Saunders E."/>
            <person name="Detter J.C."/>
            <person name="Han C."/>
            <person name="Tapia R."/>
            <person name="Land M."/>
            <person name="Hauser L."/>
            <person name="Kyrpides N."/>
            <person name="Mikhailova N."/>
            <person name="Flores G."/>
            <person name="Reysenbach A.-L."/>
            <person name="Woyke T."/>
        </authorList>
    </citation>
    <scope>NUCLEOTIDE SEQUENCE</scope>
    <source>
        <strain evidence="2">T469</strain>
    </source>
</reference>
<feature type="coiled-coil region" evidence="1">
    <location>
        <begin position="56"/>
        <end position="90"/>
    </location>
</feature>
<keyword evidence="1" id="KW-0175">Coiled coil</keyword>
<dbReference type="EMBL" id="CP001941">
    <property type="protein sequence ID" value="ADD08368.1"/>
    <property type="molecule type" value="Genomic_DNA"/>
</dbReference>
<protein>
    <submittedName>
        <fullName evidence="2">Uncharacterized protein</fullName>
    </submittedName>
</protein>
<proteinExistence type="predicted"/>
<evidence type="ECO:0000256" key="1">
    <source>
        <dbReference type="SAM" id="Coils"/>
    </source>
</evidence>
<accession>D3TCT3</accession>
<evidence type="ECO:0000313" key="2">
    <source>
        <dbReference type="EMBL" id="ADD08368.1"/>
    </source>
</evidence>
<dbReference type="Proteomes" id="UP000001400">
    <property type="component" value="Chromosome"/>
</dbReference>